<dbReference type="InterPro" id="IPR020891">
    <property type="entry name" value="UPF0758_CS"/>
</dbReference>
<dbReference type="NCBIfam" id="TIGR00608">
    <property type="entry name" value="radc"/>
    <property type="match status" value="1"/>
</dbReference>
<evidence type="ECO:0000256" key="2">
    <source>
        <dbReference type="ARBA" id="ARBA00022723"/>
    </source>
</evidence>
<keyword evidence="1" id="KW-0645">Protease</keyword>
<dbReference type="SUPFAM" id="SSF47781">
    <property type="entry name" value="RuvA domain 2-like"/>
    <property type="match status" value="1"/>
</dbReference>
<evidence type="ECO:0000256" key="5">
    <source>
        <dbReference type="ARBA" id="ARBA00023049"/>
    </source>
</evidence>
<dbReference type="Gene3D" id="3.40.140.10">
    <property type="entry name" value="Cytidine Deaminase, domain 2"/>
    <property type="match status" value="1"/>
</dbReference>
<dbReference type="InterPro" id="IPR025657">
    <property type="entry name" value="RadC_JAB"/>
</dbReference>
<dbReference type="CDD" id="cd08071">
    <property type="entry name" value="MPN_DUF2466"/>
    <property type="match status" value="1"/>
</dbReference>
<dbReference type="GO" id="GO:0046872">
    <property type="term" value="F:metal ion binding"/>
    <property type="evidence" value="ECO:0007669"/>
    <property type="project" value="UniProtKB-KW"/>
</dbReference>
<dbReference type="AlphaFoldDB" id="A0A0F9LT60"/>
<evidence type="ECO:0000313" key="7">
    <source>
        <dbReference type="EMBL" id="KKM96573.1"/>
    </source>
</evidence>
<dbReference type="PROSITE" id="PS50249">
    <property type="entry name" value="MPN"/>
    <property type="match status" value="1"/>
</dbReference>
<name>A0A0F9LT60_9ZZZZ</name>
<dbReference type="Pfam" id="PF20582">
    <property type="entry name" value="UPF0758_N"/>
    <property type="match status" value="1"/>
</dbReference>
<protein>
    <recommendedName>
        <fullName evidence="6">MPN domain-containing protein</fullName>
    </recommendedName>
</protein>
<dbReference type="InterPro" id="IPR037518">
    <property type="entry name" value="MPN"/>
</dbReference>
<dbReference type="EMBL" id="LAZR01005863">
    <property type="protein sequence ID" value="KKM96573.1"/>
    <property type="molecule type" value="Genomic_DNA"/>
</dbReference>
<dbReference type="SUPFAM" id="SSF102712">
    <property type="entry name" value="JAB1/MPN domain"/>
    <property type="match status" value="1"/>
</dbReference>
<dbReference type="InterPro" id="IPR046778">
    <property type="entry name" value="UPF0758_N"/>
</dbReference>
<keyword evidence="3" id="KW-0378">Hydrolase</keyword>
<evidence type="ECO:0000256" key="3">
    <source>
        <dbReference type="ARBA" id="ARBA00022801"/>
    </source>
</evidence>
<dbReference type="GO" id="GO:0006508">
    <property type="term" value="P:proteolysis"/>
    <property type="evidence" value="ECO:0007669"/>
    <property type="project" value="UniProtKB-KW"/>
</dbReference>
<sequence>MAIKDWPADDRPREKLLMLGANALSDAELLAIFLRTGVTGFSAVDLARKLLSEFGSLRALMEAEQAVFCQGHGLGQAKYVQLQAVLEMSRRHLESSLLQTDAFTDSQTTMTYIKQRLRAYPHEVFACLFLDNQHHFLAFDELFRGTIDSASVYPREVVKAALKYNASAVILAHNHPSGIAEPSQADIRITDRLKAALELVDIRVLDHIIVGNAEITSLAQNGYV</sequence>
<organism evidence="7">
    <name type="scientific">marine sediment metagenome</name>
    <dbReference type="NCBI Taxonomy" id="412755"/>
    <lineage>
        <taxon>unclassified sequences</taxon>
        <taxon>metagenomes</taxon>
        <taxon>ecological metagenomes</taxon>
    </lineage>
</organism>
<evidence type="ECO:0000256" key="4">
    <source>
        <dbReference type="ARBA" id="ARBA00022833"/>
    </source>
</evidence>
<keyword evidence="4" id="KW-0862">Zinc</keyword>
<proteinExistence type="predicted"/>
<dbReference type="PROSITE" id="PS01302">
    <property type="entry name" value="UPF0758"/>
    <property type="match status" value="1"/>
</dbReference>
<keyword evidence="2" id="KW-0479">Metal-binding</keyword>
<dbReference type="PANTHER" id="PTHR30471">
    <property type="entry name" value="DNA REPAIR PROTEIN RADC"/>
    <property type="match status" value="1"/>
</dbReference>
<dbReference type="InterPro" id="IPR010994">
    <property type="entry name" value="RuvA_2-like"/>
</dbReference>
<accession>A0A0F9LT60</accession>
<reference evidence="7" key="1">
    <citation type="journal article" date="2015" name="Nature">
        <title>Complex archaea that bridge the gap between prokaryotes and eukaryotes.</title>
        <authorList>
            <person name="Spang A."/>
            <person name="Saw J.H."/>
            <person name="Jorgensen S.L."/>
            <person name="Zaremba-Niedzwiedzka K."/>
            <person name="Martijn J."/>
            <person name="Lind A.E."/>
            <person name="van Eijk R."/>
            <person name="Schleper C."/>
            <person name="Guy L."/>
            <person name="Ettema T.J."/>
        </authorList>
    </citation>
    <scope>NUCLEOTIDE SEQUENCE</scope>
</reference>
<comment type="caution">
    <text evidence="7">The sequence shown here is derived from an EMBL/GenBank/DDBJ whole genome shotgun (WGS) entry which is preliminary data.</text>
</comment>
<gene>
    <name evidence="7" type="ORF">LCGC14_1176770</name>
</gene>
<dbReference type="InterPro" id="IPR001405">
    <property type="entry name" value="UPF0758"/>
</dbReference>
<dbReference type="PANTHER" id="PTHR30471:SF3">
    <property type="entry name" value="UPF0758 PROTEIN YEES-RELATED"/>
    <property type="match status" value="1"/>
</dbReference>
<dbReference type="Pfam" id="PF04002">
    <property type="entry name" value="RadC"/>
    <property type="match status" value="1"/>
</dbReference>
<dbReference type="GO" id="GO:0008237">
    <property type="term" value="F:metallopeptidase activity"/>
    <property type="evidence" value="ECO:0007669"/>
    <property type="project" value="UniProtKB-KW"/>
</dbReference>
<evidence type="ECO:0000256" key="1">
    <source>
        <dbReference type="ARBA" id="ARBA00022670"/>
    </source>
</evidence>
<dbReference type="NCBIfam" id="NF000642">
    <property type="entry name" value="PRK00024.1"/>
    <property type="match status" value="1"/>
</dbReference>
<evidence type="ECO:0000259" key="6">
    <source>
        <dbReference type="PROSITE" id="PS50249"/>
    </source>
</evidence>
<feature type="domain" description="MPN" evidence="6">
    <location>
        <begin position="102"/>
        <end position="224"/>
    </location>
</feature>
<keyword evidence="5" id="KW-0482">Metalloprotease</keyword>
<dbReference type="Gene3D" id="1.10.150.20">
    <property type="entry name" value="5' to 3' exonuclease, C-terminal subdomain"/>
    <property type="match status" value="1"/>
</dbReference>